<dbReference type="SMART" id="SM00320">
    <property type="entry name" value="WD40"/>
    <property type="match status" value="3"/>
</dbReference>
<evidence type="ECO:0000256" key="4">
    <source>
        <dbReference type="ARBA" id="ARBA00023054"/>
    </source>
</evidence>
<keyword evidence="2 6" id="KW-0853">WD repeat</keyword>
<dbReference type="GO" id="GO:0051015">
    <property type="term" value="F:actin filament binding"/>
    <property type="evidence" value="ECO:0000318"/>
    <property type="project" value="GO_Central"/>
</dbReference>
<dbReference type="Proteomes" id="UP000015101">
    <property type="component" value="Unassembled WGS sequence"/>
</dbReference>
<keyword evidence="3 7" id="KW-0677">Repeat</keyword>
<dbReference type="InterPro" id="IPR036322">
    <property type="entry name" value="WD40_repeat_dom_sf"/>
</dbReference>
<dbReference type="PROSITE" id="PS50294">
    <property type="entry name" value="WD_REPEATS_REGION"/>
    <property type="match status" value="1"/>
</dbReference>
<dbReference type="InterPro" id="IPR015943">
    <property type="entry name" value="WD40/YVTN_repeat-like_dom_sf"/>
</dbReference>
<dbReference type="RefSeq" id="XP_009031208.1">
    <property type="nucleotide sequence ID" value="XM_009032960.1"/>
</dbReference>
<dbReference type="InterPro" id="IPR001680">
    <property type="entry name" value="WD40_rpt"/>
</dbReference>
<dbReference type="FunFam" id="2.130.10.10:FF:000502">
    <property type="entry name" value="Coronin"/>
    <property type="match status" value="1"/>
</dbReference>
<feature type="repeat" description="WD" evidence="6">
    <location>
        <begin position="74"/>
        <end position="108"/>
    </location>
</feature>
<dbReference type="eggNOG" id="KOG0303">
    <property type="taxonomic scope" value="Eukaryota"/>
</dbReference>
<dbReference type="CTD" id="20214559"/>
<dbReference type="Gene3D" id="2.130.10.10">
    <property type="entry name" value="YVTN repeat-like/Quinoprotein amine dehydrogenase"/>
    <property type="match status" value="1"/>
</dbReference>
<protein>
    <recommendedName>
        <fullName evidence="7">Coronin</fullName>
    </recommendedName>
</protein>
<dbReference type="Pfam" id="PF08953">
    <property type="entry name" value="DUF1899"/>
    <property type="match status" value="1"/>
</dbReference>
<evidence type="ECO:0000313" key="11">
    <source>
        <dbReference type="Proteomes" id="UP000015101"/>
    </source>
</evidence>
<reference evidence="11" key="1">
    <citation type="submission" date="2012-12" db="EMBL/GenBank/DDBJ databases">
        <authorList>
            <person name="Hellsten U."/>
            <person name="Grimwood J."/>
            <person name="Chapman J.A."/>
            <person name="Shapiro H."/>
            <person name="Aerts A."/>
            <person name="Otillar R.P."/>
            <person name="Terry A.Y."/>
            <person name="Boore J.L."/>
            <person name="Simakov O."/>
            <person name="Marletaz F."/>
            <person name="Cho S.-J."/>
            <person name="Edsinger-Gonzales E."/>
            <person name="Havlak P."/>
            <person name="Kuo D.-H."/>
            <person name="Larsson T."/>
            <person name="Lv J."/>
            <person name="Arendt D."/>
            <person name="Savage R."/>
            <person name="Osoegawa K."/>
            <person name="de Jong P."/>
            <person name="Lindberg D.R."/>
            <person name="Seaver E.C."/>
            <person name="Weisblat D.A."/>
            <person name="Putnam N.H."/>
            <person name="Grigoriev I.V."/>
            <person name="Rokhsar D.S."/>
        </authorList>
    </citation>
    <scope>NUCLEOTIDE SEQUENCE</scope>
</reference>
<dbReference type="OMA" id="ITSESPW"/>
<dbReference type="PANTHER" id="PTHR10856">
    <property type="entry name" value="CORONIN"/>
    <property type="match status" value="1"/>
</dbReference>
<dbReference type="PANTHER" id="PTHR10856:SF44">
    <property type="entry name" value="CORONIN"/>
    <property type="match status" value="1"/>
</dbReference>
<reference evidence="10" key="3">
    <citation type="submission" date="2015-06" db="UniProtKB">
        <authorList>
            <consortium name="EnsemblMetazoa"/>
        </authorList>
    </citation>
    <scope>IDENTIFICATION</scope>
</reference>
<dbReference type="KEGG" id="hro:HELRODRAFT_71055"/>
<dbReference type="EMBL" id="KB097753">
    <property type="protein sequence ID" value="ESN90362.1"/>
    <property type="molecule type" value="Genomic_DNA"/>
</dbReference>
<dbReference type="OrthoDB" id="1850764at2759"/>
<dbReference type="SMART" id="SM01167">
    <property type="entry name" value="DUF1900"/>
    <property type="match status" value="1"/>
</dbReference>
<dbReference type="SMART" id="SM01166">
    <property type="entry name" value="DUF1899"/>
    <property type="match status" value="1"/>
</dbReference>
<proteinExistence type="inferred from homology"/>
<dbReference type="AlphaFoldDB" id="T1G0G1"/>
<evidence type="ECO:0000256" key="5">
    <source>
        <dbReference type="ARBA" id="ARBA00023203"/>
    </source>
</evidence>
<evidence type="ECO:0000256" key="6">
    <source>
        <dbReference type="PROSITE-ProRule" id="PRU00221"/>
    </source>
</evidence>
<dbReference type="HOGENOM" id="CLU_026859_0_2_1"/>
<evidence type="ECO:0000259" key="8">
    <source>
        <dbReference type="SMART" id="SM01166"/>
    </source>
</evidence>
<keyword evidence="5" id="KW-0009">Actin-binding</keyword>
<dbReference type="PROSITE" id="PS50082">
    <property type="entry name" value="WD_REPEATS_2"/>
    <property type="match status" value="1"/>
</dbReference>
<evidence type="ECO:0000256" key="7">
    <source>
        <dbReference type="RuleBase" id="RU280818"/>
    </source>
</evidence>
<dbReference type="SUPFAM" id="SSF50978">
    <property type="entry name" value="WD40 repeat-like"/>
    <property type="match status" value="1"/>
</dbReference>
<evidence type="ECO:0000256" key="3">
    <source>
        <dbReference type="ARBA" id="ARBA00022737"/>
    </source>
</evidence>
<dbReference type="InterPro" id="IPR015048">
    <property type="entry name" value="DUF1899"/>
</dbReference>
<feature type="domain" description="DUF1899" evidence="8">
    <location>
        <begin position="1"/>
        <end position="65"/>
    </location>
</feature>
<comment type="similarity">
    <text evidence="1 7">Belongs to the WD repeat coronin family.</text>
</comment>
<organism evidence="10 11">
    <name type="scientific">Helobdella robusta</name>
    <name type="common">Californian leech</name>
    <dbReference type="NCBI Taxonomy" id="6412"/>
    <lineage>
        <taxon>Eukaryota</taxon>
        <taxon>Metazoa</taxon>
        <taxon>Spiralia</taxon>
        <taxon>Lophotrochozoa</taxon>
        <taxon>Annelida</taxon>
        <taxon>Clitellata</taxon>
        <taxon>Hirudinea</taxon>
        <taxon>Rhynchobdellida</taxon>
        <taxon>Glossiphoniidae</taxon>
        <taxon>Helobdella</taxon>
    </lineage>
</organism>
<dbReference type="EnsemblMetazoa" id="HelroT71055">
    <property type="protein sequence ID" value="HelroP71055"/>
    <property type="gene ID" value="HelroG71055"/>
</dbReference>
<reference evidence="9 11" key="2">
    <citation type="journal article" date="2013" name="Nature">
        <title>Insights into bilaterian evolution from three spiralian genomes.</title>
        <authorList>
            <person name="Simakov O."/>
            <person name="Marletaz F."/>
            <person name="Cho S.J."/>
            <person name="Edsinger-Gonzales E."/>
            <person name="Havlak P."/>
            <person name="Hellsten U."/>
            <person name="Kuo D.H."/>
            <person name="Larsson T."/>
            <person name="Lv J."/>
            <person name="Arendt D."/>
            <person name="Savage R."/>
            <person name="Osoegawa K."/>
            <person name="de Jong P."/>
            <person name="Grimwood J."/>
            <person name="Chapman J.A."/>
            <person name="Shapiro H."/>
            <person name="Aerts A."/>
            <person name="Otillar R.P."/>
            <person name="Terry A.Y."/>
            <person name="Boore J.L."/>
            <person name="Grigoriev I.V."/>
            <person name="Lindberg D.R."/>
            <person name="Seaver E.C."/>
            <person name="Weisblat D.A."/>
            <person name="Putnam N.H."/>
            <person name="Rokhsar D.S."/>
        </authorList>
    </citation>
    <scope>NUCLEOTIDE SEQUENCE</scope>
</reference>
<dbReference type="InterPro" id="IPR015505">
    <property type="entry name" value="Coronin"/>
</dbReference>
<dbReference type="Pfam" id="PF00400">
    <property type="entry name" value="WD40"/>
    <property type="match status" value="2"/>
</dbReference>
<evidence type="ECO:0000313" key="10">
    <source>
        <dbReference type="EnsemblMetazoa" id="HelroP71055"/>
    </source>
</evidence>
<accession>T1G0G1</accession>
<evidence type="ECO:0000313" key="9">
    <source>
        <dbReference type="EMBL" id="ESN90362.1"/>
    </source>
</evidence>
<dbReference type="InParanoid" id="T1G0G1"/>
<gene>
    <name evidence="10" type="primary">20214559</name>
    <name evidence="9" type="ORF">HELRODRAFT_71055</name>
</gene>
<sequence>MFLRSSKFRHVFGCPFKKEACYEGLKATKSAHDTNFCAVNPQFLAVVIESSGGGDFVVLPIEKTGRLEINSPKVCGHRAPITDLKWCPHDDTMIASASDDSTIKIWKIPENGLQSNLNTPVSDLNSAHYKRVSYIEWHPTVRGVLLSAGADFKCIVWNSLSATVISNISLHPDLVFSISWNIDGSLFATTCKDKKIRVICPRTGNVVAVSFEGTGHQGNKSSRIVFLKNELLFTTGFSRSGQRQHALWDSRNLSKALRMEEVDAACGFIYPHYDPDLNIIYLAGKGDGNIRYVEIIDEPPYIYFLNQFQSSIPQRGLGMMPKRGLDMKRCEIARFFKLHSSKDVCEPISMIVPRKSDMFQPDIYPPTQSSEPSLSIDEWLSGLNKMPIYISLEV</sequence>
<dbReference type="STRING" id="6412.T1G0G1"/>
<name>T1G0G1_HELRO</name>
<dbReference type="GeneID" id="20214559"/>
<dbReference type="Pfam" id="PF16300">
    <property type="entry name" value="WD40_4"/>
    <property type="match status" value="1"/>
</dbReference>
<evidence type="ECO:0000256" key="2">
    <source>
        <dbReference type="ARBA" id="ARBA00022574"/>
    </source>
</evidence>
<keyword evidence="11" id="KW-1185">Reference proteome</keyword>
<evidence type="ECO:0000256" key="1">
    <source>
        <dbReference type="ARBA" id="ARBA00009482"/>
    </source>
</evidence>
<dbReference type="EMBL" id="AMQM01002243">
    <property type="status" value="NOT_ANNOTATED_CDS"/>
    <property type="molecule type" value="Genomic_DNA"/>
</dbReference>
<keyword evidence="4" id="KW-0175">Coiled coil</keyword>